<comment type="caution">
    <text evidence="1">The sequence shown here is derived from an EMBL/GenBank/DDBJ whole genome shotgun (WGS) entry which is preliminary data.</text>
</comment>
<keyword evidence="2" id="KW-1185">Reference proteome</keyword>
<evidence type="ECO:0000313" key="2">
    <source>
        <dbReference type="Proteomes" id="UP001642540"/>
    </source>
</evidence>
<evidence type="ECO:0000313" key="1">
    <source>
        <dbReference type="EMBL" id="CAL8081841.1"/>
    </source>
</evidence>
<proteinExistence type="predicted"/>
<reference evidence="1 2" key="1">
    <citation type="submission" date="2024-08" db="EMBL/GenBank/DDBJ databases">
        <authorList>
            <person name="Cucini C."/>
            <person name="Frati F."/>
        </authorList>
    </citation>
    <scope>NUCLEOTIDE SEQUENCE [LARGE SCALE GENOMIC DNA]</scope>
</reference>
<accession>A0ABP1PY15</accession>
<dbReference type="EMBL" id="CAXLJM020000015">
    <property type="protein sequence ID" value="CAL8081841.1"/>
    <property type="molecule type" value="Genomic_DNA"/>
</dbReference>
<gene>
    <name evidence="1" type="ORF">ODALV1_LOCUS5038</name>
</gene>
<protein>
    <submittedName>
        <fullName evidence="1">Uncharacterized protein</fullName>
    </submittedName>
</protein>
<dbReference type="Proteomes" id="UP001642540">
    <property type="component" value="Unassembled WGS sequence"/>
</dbReference>
<organism evidence="1 2">
    <name type="scientific">Orchesella dallaii</name>
    <dbReference type="NCBI Taxonomy" id="48710"/>
    <lineage>
        <taxon>Eukaryota</taxon>
        <taxon>Metazoa</taxon>
        <taxon>Ecdysozoa</taxon>
        <taxon>Arthropoda</taxon>
        <taxon>Hexapoda</taxon>
        <taxon>Collembola</taxon>
        <taxon>Entomobryomorpha</taxon>
        <taxon>Entomobryoidea</taxon>
        <taxon>Orchesellidae</taxon>
        <taxon>Orchesellinae</taxon>
        <taxon>Orchesella</taxon>
    </lineage>
</organism>
<name>A0ABP1PY15_9HEXA</name>
<sequence>MRRRNEKTGGYFRVVILKEILEHHNYISTAPTPSNHICMRGEMVIKPCRFEIYEENNEQAKA</sequence>